<dbReference type="OrthoDB" id="9792692at2"/>
<reference evidence="5 7" key="1">
    <citation type="submission" date="2014-07" db="EMBL/GenBank/DDBJ databases">
        <title>Draft genome sequence of Nonlabens ulvanivorans, an ulvan degrading bacterium.</title>
        <authorList>
            <person name="Kopel M."/>
            <person name="Helbert W."/>
            <person name="Henrissat B."/>
            <person name="Doniger T."/>
            <person name="Banin E."/>
        </authorList>
    </citation>
    <scope>NUCLEOTIDE SEQUENCE [LARGE SCALE GENOMIC DNA]</scope>
    <source>
        <strain evidence="5 7">PLR</strain>
    </source>
</reference>
<evidence type="ECO:0000256" key="1">
    <source>
        <dbReference type="ARBA" id="ARBA00004871"/>
    </source>
</evidence>
<dbReference type="SUPFAM" id="SSF53223">
    <property type="entry name" value="Aminoacid dehydrogenase-like, N-terminal domain"/>
    <property type="match status" value="1"/>
</dbReference>
<evidence type="ECO:0000313" key="7">
    <source>
        <dbReference type="Proteomes" id="UP000028531"/>
    </source>
</evidence>
<dbReference type="EMBL" id="PVNA01000002">
    <property type="protein sequence ID" value="PRX13990.1"/>
    <property type="molecule type" value="Genomic_DNA"/>
</dbReference>
<keyword evidence="3" id="KW-0028">Amino-acid biosynthesis</keyword>
<dbReference type="InterPro" id="IPR046346">
    <property type="entry name" value="Aminoacid_DH-like_N_sf"/>
</dbReference>
<dbReference type="SUPFAM" id="SSF51735">
    <property type="entry name" value="NAD(P)-binding Rossmann-fold domains"/>
    <property type="match status" value="1"/>
</dbReference>
<dbReference type="InterPro" id="IPR022893">
    <property type="entry name" value="Shikimate_DH_fam"/>
</dbReference>
<dbReference type="RefSeq" id="WP_036580636.1">
    <property type="nucleotide sequence ID" value="NZ_CP138994.1"/>
</dbReference>
<comment type="pathway">
    <text evidence="1">Metabolic intermediate biosynthesis; chorismate biosynthesis; chorismate from D-erythrose 4-phosphate and phosphoenolpyruvate: step 4/7.</text>
</comment>
<keyword evidence="2 5" id="KW-0560">Oxidoreductase</keyword>
<dbReference type="Pfam" id="PF08501">
    <property type="entry name" value="Shikimate_dh_N"/>
    <property type="match status" value="1"/>
</dbReference>
<dbReference type="PANTHER" id="PTHR21089:SF1">
    <property type="entry name" value="BIFUNCTIONAL 3-DEHYDROQUINATE DEHYDRATASE_SHIKIMATE DEHYDROGENASE, CHLOROPLASTIC"/>
    <property type="match status" value="1"/>
</dbReference>
<name>A0A084JWS1_NONUL</name>
<proteinExistence type="predicted"/>
<dbReference type="Proteomes" id="UP000028531">
    <property type="component" value="Unassembled WGS sequence"/>
</dbReference>
<evidence type="ECO:0000313" key="6">
    <source>
        <dbReference type="EMBL" id="PRX13990.1"/>
    </source>
</evidence>
<dbReference type="InterPro" id="IPR013708">
    <property type="entry name" value="Shikimate_DH-bd_N"/>
</dbReference>
<dbReference type="Proteomes" id="UP000239997">
    <property type="component" value="Unassembled WGS sequence"/>
</dbReference>
<keyword evidence="8" id="KW-1185">Reference proteome</keyword>
<dbReference type="GO" id="GO:0050661">
    <property type="term" value="F:NADP binding"/>
    <property type="evidence" value="ECO:0007669"/>
    <property type="project" value="TreeGrafter"/>
</dbReference>
<evidence type="ECO:0000313" key="8">
    <source>
        <dbReference type="Proteomes" id="UP000239997"/>
    </source>
</evidence>
<dbReference type="CDD" id="cd01065">
    <property type="entry name" value="NAD_bind_Shikimate_DH"/>
    <property type="match status" value="1"/>
</dbReference>
<dbReference type="AlphaFoldDB" id="A0A084JWS1"/>
<dbReference type="InterPro" id="IPR036291">
    <property type="entry name" value="NAD(P)-bd_dom_sf"/>
</dbReference>
<dbReference type="GO" id="GO:0019632">
    <property type="term" value="P:shikimate metabolic process"/>
    <property type="evidence" value="ECO:0007669"/>
    <property type="project" value="TreeGrafter"/>
</dbReference>
<feature type="domain" description="Shikimate dehydrogenase substrate binding N-terminal" evidence="4">
    <location>
        <begin position="13"/>
        <end position="108"/>
    </location>
</feature>
<dbReference type="GO" id="GO:0009073">
    <property type="term" value="P:aromatic amino acid family biosynthetic process"/>
    <property type="evidence" value="ECO:0007669"/>
    <property type="project" value="UniProtKB-KW"/>
</dbReference>
<dbReference type="GO" id="GO:0005829">
    <property type="term" value="C:cytosol"/>
    <property type="evidence" value="ECO:0007669"/>
    <property type="project" value="TreeGrafter"/>
</dbReference>
<dbReference type="Gene3D" id="3.40.50.720">
    <property type="entry name" value="NAD(P)-binding Rossmann-like Domain"/>
    <property type="match status" value="1"/>
</dbReference>
<comment type="caution">
    <text evidence="5">The sequence shown here is derived from an EMBL/GenBank/DDBJ whole genome shotgun (WGS) entry which is preliminary data.</text>
</comment>
<dbReference type="GO" id="GO:0009423">
    <property type="term" value="P:chorismate biosynthetic process"/>
    <property type="evidence" value="ECO:0007669"/>
    <property type="project" value="TreeGrafter"/>
</dbReference>
<evidence type="ECO:0000256" key="3">
    <source>
        <dbReference type="ARBA" id="ARBA00023141"/>
    </source>
</evidence>
<dbReference type="GO" id="GO:0004764">
    <property type="term" value="F:shikimate 3-dehydrogenase (NADP+) activity"/>
    <property type="evidence" value="ECO:0007669"/>
    <property type="project" value="UniProtKB-EC"/>
</dbReference>
<organism evidence="5 7">
    <name type="scientific">Nonlabens ulvanivorans</name>
    <name type="common">Persicivirga ulvanivorans</name>
    <dbReference type="NCBI Taxonomy" id="906888"/>
    <lineage>
        <taxon>Bacteria</taxon>
        <taxon>Pseudomonadati</taxon>
        <taxon>Bacteroidota</taxon>
        <taxon>Flavobacteriia</taxon>
        <taxon>Flavobacteriales</taxon>
        <taxon>Flavobacteriaceae</taxon>
        <taxon>Nonlabens</taxon>
    </lineage>
</organism>
<dbReference type="EC" id="1.1.1.25" evidence="5"/>
<dbReference type="EMBL" id="JPJI01000026">
    <property type="protein sequence ID" value="KEZ93405.1"/>
    <property type="molecule type" value="Genomic_DNA"/>
</dbReference>
<accession>A0A084JWS1</accession>
<keyword evidence="3" id="KW-0057">Aromatic amino acid biosynthesis</keyword>
<evidence type="ECO:0000259" key="4">
    <source>
        <dbReference type="Pfam" id="PF08501"/>
    </source>
</evidence>
<evidence type="ECO:0000256" key="2">
    <source>
        <dbReference type="ARBA" id="ARBA00023002"/>
    </source>
</evidence>
<gene>
    <name evidence="5" type="primary">aroE</name>
    <name evidence="5" type="ORF">IL45_04080</name>
    <name evidence="6" type="ORF">LY02_01019</name>
</gene>
<dbReference type="Gene3D" id="3.40.50.10860">
    <property type="entry name" value="Leucine Dehydrogenase, chain A, domain 1"/>
    <property type="match status" value="1"/>
</dbReference>
<protein>
    <submittedName>
        <fullName evidence="5">Shikimate dehydrogenase</fullName>
        <ecNumber evidence="5">1.1.1.25</ecNumber>
    </submittedName>
</protein>
<evidence type="ECO:0000313" key="5">
    <source>
        <dbReference type="EMBL" id="KEZ93405.1"/>
    </source>
</evidence>
<reference evidence="6 8" key="2">
    <citation type="submission" date="2018-03" db="EMBL/GenBank/DDBJ databases">
        <title>Genomic Encyclopedia of Archaeal and Bacterial Type Strains, Phase II (KMG-II): from individual species to whole genera.</title>
        <authorList>
            <person name="Goeker M."/>
        </authorList>
    </citation>
    <scope>NUCLEOTIDE SEQUENCE [LARGE SCALE GENOMIC DNA]</scope>
    <source>
        <strain evidence="6 8">DSM 22727</strain>
    </source>
</reference>
<sequence>MDNKQIPHSVFGLIGQRLDYSFSKAYFTEKFEKLGLEDHEYRNFEIATEADLLRFRESVTYNPITKTTNGKNEIIRGLNVTIPYKESMLKICDQLTPEAQAIGAVNTVVIEDNKWIGHNTDVYGFAKSLEPFLPITQNALILGTGGASKAISYTLDALKVPHLFVSRNPQGEYSIPYEKIDGDVLKIISLIINSTPVGTFPDVEDKPNLPYDHLNKNHILYDLVYNPSNTMFMKMGKVKGARVTNGYQMLVHQAEKSWELWND</sequence>
<dbReference type="PANTHER" id="PTHR21089">
    <property type="entry name" value="SHIKIMATE DEHYDROGENASE"/>
    <property type="match status" value="1"/>
</dbReference>